<dbReference type="HOGENOM" id="CLU_2714626_0_0_4"/>
<name>A0A0H2WC74_BURMA</name>
<accession>A0A0H2WC74</accession>
<sequence length="72" mass="7592">MQRPVVPTGALAGACAKLLIEKHRPAASAETMAIVFISTPDYSGLARAGGASARARVTTRAALTQSLRQYRH</sequence>
<proteinExistence type="predicted"/>
<dbReference type="KEGG" id="bma:BMAA0904"/>
<evidence type="ECO:0000313" key="2">
    <source>
        <dbReference type="Proteomes" id="UP000006693"/>
    </source>
</evidence>
<protein>
    <submittedName>
        <fullName evidence="1">Lipoprotein</fullName>
    </submittedName>
</protein>
<keyword evidence="2" id="KW-1185">Reference proteome</keyword>
<keyword evidence="1" id="KW-0449">Lipoprotein</keyword>
<dbReference type="EMBL" id="CP000011">
    <property type="protein sequence ID" value="AAU46721.1"/>
    <property type="molecule type" value="Genomic_DNA"/>
</dbReference>
<dbReference type="Proteomes" id="UP000006693">
    <property type="component" value="Chromosome 2"/>
</dbReference>
<gene>
    <name evidence="1" type="ordered locus">BMAA0904</name>
</gene>
<evidence type="ECO:0000313" key="1">
    <source>
        <dbReference type="EMBL" id="AAU46721.1"/>
    </source>
</evidence>
<dbReference type="AlphaFoldDB" id="A0A0H2WC74"/>
<reference evidence="1 2" key="1">
    <citation type="journal article" date="2004" name="Proc. Natl. Acad. Sci. U.S.A.">
        <title>Structural flexibility in the Burkholderia mallei genome.</title>
        <authorList>
            <person name="Nierman W.C."/>
            <person name="DeShazer D."/>
            <person name="Kim H.S."/>
            <person name="Tettelin H."/>
            <person name="Nelson K.E."/>
            <person name="Feldblyum T."/>
            <person name="Ulrich R.L."/>
            <person name="Ronning C.M."/>
            <person name="Brinkac L.M."/>
            <person name="Daugherty S.C."/>
            <person name="Davidsen T.D."/>
            <person name="Deboy R.T."/>
            <person name="Dimitrov G."/>
            <person name="Dodson R.J."/>
            <person name="Durkin A.S."/>
            <person name="Gwinn M.L."/>
            <person name="Haft D.H."/>
            <person name="Khouri H."/>
            <person name="Kolonay J.F."/>
            <person name="Madupu R."/>
            <person name="Mohammoud Y."/>
            <person name="Nelson W.C."/>
            <person name="Radune D."/>
            <person name="Romero C.M."/>
            <person name="Sarria S."/>
            <person name="Selengut J."/>
            <person name="Shamblin C."/>
            <person name="Sullivan S.A."/>
            <person name="White O."/>
            <person name="Yu Y."/>
            <person name="Zafar N."/>
            <person name="Zhou L."/>
            <person name="Fraser C.M."/>
        </authorList>
    </citation>
    <scope>NUCLEOTIDE SEQUENCE [LARGE SCALE GENOMIC DNA]</scope>
    <source>
        <strain evidence="1 2">ATCC 23344</strain>
    </source>
</reference>
<dbReference type="PROSITE" id="PS51257">
    <property type="entry name" value="PROKAR_LIPOPROTEIN"/>
    <property type="match status" value="1"/>
</dbReference>
<organism evidence="1 2">
    <name type="scientific">Burkholderia mallei (strain ATCC 23344)</name>
    <dbReference type="NCBI Taxonomy" id="243160"/>
    <lineage>
        <taxon>Bacteria</taxon>
        <taxon>Pseudomonadati</taxon>
        <taxon>Pseudomonadota</taxon>
        <taxon>Betaproteobacteria</taxon>
        <taxon>Burkholderiales</taxon>
        <taxon>Burkholderiaceae</taxon>
        <taxon>Burkholderia</taxon>
        <taxon>pseudomallei group</taxon>
    </lineage>
</organism>